<dbReference type="PANTHER" id="PTHR21521:SF0">
    <property type="entry name" value="AMUN, ISOFORM A"/>
    <property type="match status" value="1"/>
</dbReference>
<dbReference type="AlphaFoldDB" id="A0A4S3JXC4"/>
<comment type="caution">
    <text evidence="2">The sequence shown here is derived from an EMBL/GenBank/DDBJ whole genome shotgun (WGS) entry which is preliminary data.</text>
</comment>
<protein>
    <submittedName>
        <fullName evidence="2">Uncharacterized protein</fullName>
    </submittedName>
</protein>
<evidence type="ECO:0000313" key="2">
    <source>
        <dbReference type="EMBL" id="THD00014.1"/>
    </source>
</evidence>
<dbReference type="VEuPathDB" id="FungiDB:EYZ11_000466"/>
<proteinExistence type="predicted"/>
<gene>
    <name evidence="2" type="ORF">EYZ11_000466</name>
</gene>
<dbReference type="STRING" id="1220188.A0A4S3JXC4"/>
<feature type="region of interest" description="Disordered" evidence="1">
    <location>
        <begin position="43"/>
        <end position="78"/>
    </location>
</feature>
<dbReference type="PANTHER" id="PTHR21521">
    <property type="entry name" value="AMUN, ISOFORM A"/>
    <property type="match status" value="1"/>
</dbReference>
<organism evidence="2 3">
    <name type="scientific">Aspergillus tanneri</name>
    <dbReference type="NCBI Taxonomy" id="1220188"/>
    <lineage>
        <taxon>Eukaryota</taxon>
        <taxon>Fungi</taxon>
        <taxon>Dikarya</taxon>
        <taxon>Ascomycota</taxon>
        <taxon>Pezizomycotina</taxon>
        <taxon>Eurotiomycetes</taxon>
        <taxon>Eurotiomycetidae</taxon>
        <taxon>Eurotiales</taxon>
        <taxon>Aspergillaceae</taxon>
        <taxon>Aspergillus</taxon>
        <taxon>Aspergillus subgen. Circumdati</taxon>
    </lineage>
</organism>
<dbReference type="EMBL" id="SOSA01000007">
    <property type="protein sequence ID" value="THD00014.1"/>
    <property type="molecule type" value="Genomic_DNA"/>
</dbReference>
<name>A0A4S3JXC4_9EURO</name>
<evidence type="ECO:0000313" key="3">
    <source>
        <dbReference type="Proteomes" id="UP000308092"/>
    </source>
</evidence>
<reference evidence="2 3" key="1">
    <citation type="submission" date="2019-03" db="EMBL/GenBank/DDBJ databases">
        <title>The genome sequence of a newly discovered highly antifungal drug resistant Aspergillus species, Aspergillus tanneri NIH 1004.</title>
        <authorList>
            <person name="Mounaud S."/>
            <person name="Singh I."/>
            <person name="Joardar V."/>
            <person name="Pakala S."/>
            <person name="Pakala S."/>
            <person name="Venepally P."/>
            <person name="Hoover J."/>
            <person name="Nierman W."/>
            <person name="Chung J."/>
            <person name="Losada L."/>
        </authorList>
    </citation>
    <scope>NUCLEOTIDE SEQUENCE [LARGE SCALE GENOMIC DNA]</scope>
    <source>
        <strain evidence="2 3">NIH1004</strain>
    </source>
</reference>
<accession>A0A4S3JXC4</accession>
<sequence>MAKKTHLLEGNIPDFHPHHIRGPTFRNLLNSYRATVEAAARRKATERIARSSSATSRKTEKPKLTPPSQNKRDCDAEQKVESEVKEFLHLDELRYSSLPDLVKERTASGGAGCGFLEKEELIRLMEWKLATVARDDEADEFPKSTLEKLSRPLRGVGPATASLLLSVGTGSQDPKQEVPFYSDDTFLWLCMEVYPRPRDLMGQETGGKDTIKKNRHSDIFKPNGEINVKYNMQEYRMLWNAVKELQTRLNSAELSDKAVSCADIEKVAFVLRHIDLSGYNEQGESNGSSSRKRKRKDII</sequence>
<keyword evidence="3" id="KW-1185">Reference proteome</keyword>
<evidence type="ECO:0000256" key="1">
    <source>
        <dbReference type="SAM" id="MobiDB-lite"/>
    </source>
</evidence>
<dbReference type="Proteomes" id="UP000308092">
    <property type="component" value="Unassembled WGS sequence"/>
</dbReference>